<organism evidence="3">
    <name type="scientific">Dissoconium aciculare CBS 342.82</name>
    <dbReference type="NCBI Taxonomy" id="1314786"/>
    <lineage>
        <taxon>Eukaryota</taxon>
        <taxon>Fungi</taxon>
        <taxon>Dikarya</taxon>
        <taxon>Ascomycota</taxon>
        <taxon>Pezizomycotina</taxon>
        <taxon>Dothideomycetes</taxon>
        <taxon>Dothideomycetidae</taxon>
        <taxon>Mycosphaerellales</taxon>
        <taxon>Dissoconiaceae</taxon>
        <taxon>Dissoconium</taxon>
    </lineage>
</organism>
<proteinExistence type="predicted"/>
<feature type="region of interest" description="Disordered" evidence="1">
    <location>
        <begin position="52"/>
        <end position="72"/>
    </location>
</feature>
<name>A0A6J3MHU7_9PEZI</name>
<dbReference type="GeneID" id="54357188"/>
<dbReference type="AlphaFoldDB" id="A0A6J3MHU7"/>
<reference evidence="3" key="3">
    <citation type="submission" date="2025-08" db="UniProtKB">
        <authorList>
            <consortium name="RefSeq"/>
        </authorList>
    </citation>
    <scope>IDENTIFICATION</scope>
    <source>
        <strain evidence="3">CBS 342.82</strain>
    </source>
</reference>
<protein>
    <submittedName>
        <fullName evidence="3">Uncharacterized protein</fullName>
    </submittedName>
</protein>
<evidence type="ECO:0000313" key="3">
    <source>
        <dbReference type="RefSeq" id="XP_033464494.1"/>
    </source>
</evidence>
<reference evidence="3" key="1">
    <citation type="submission" date="2020-01" db="EMBL/GenBank/DDBJ databases">
        <authorList>
            <consortium name="DOE Joint Genome Institute"/>
            <person name="Haridas S."/>
            <person name="Albert R."/>
            <person name="Binder M."/>
            <person name="Bloem J."/>
            <person name="Labutti K."/>
            <person name="Salamov A."/>
            <person name="Andreopoulos B."/>
            <person name="Baker S.E."/>
            <person name="Barry K."/>
            <person name="Bills G."/>
            <person name="Bluhm B.H."/>
            <person name="Cannon C."/>
            <person name="Castanera R."/>
            <person name="Culley D.E."/>
            <person name="Daum C."/>
            <person name="Ezra D."/>
            <person name="Gonzalez J.B."/>
            <person name="Henrissat B."/>
            <person name="Kuo A."/>
            <person name="Liang C."/>
            <person name="Lipzen A."/>
            <person name="Lutzoni F."/>
            <person name="Magnuson J."/>
            <person name="Mondo S."/>
            <person name="Nolan M."/>
            <person name="Ohm R."/>
            <person name="Pangilinan J."/>
            <person name="Park H.-J."/>
            <person name="Ramirez L."/>
            <person name="Alfaro M."/>
            <person name="Sun H."/>
            <person name="Tritt A."/>
            <person name="Yoshinaga Y."/>
            <person name="Zwiers L.-H."/>
            <person name="Turgeon B.G."/>
            <person name="Goodwin S.B."/>
            <person name="Spatafora J.W."/>
            <person name="Crous P.W."/>
            <person name="Grigoriev I.V."/>
        </authorList>
    </citation>
    <scope>NUCLEOTIDE SEQUENCE</scope>
    <source>
        <strain evidence="3">CBS 342.82</strain>
    </source>
</reference>
<accession>A0A6J3MHU7</accession>
<evidence type="ECO:0000313" key="2">
    <source>
        <dbReference type="Proteomes" id="UP000504637"/>
    </source>
</evidence>
<feature type="compositionally biased region" description="Basic and acidic residues" evidence="1">
    <location>
        <begin position="58"/>
        <end position="71"/>
    </location>
</feature>
<sequence length="192" mass="21193">MRTQDIAGRTNNAKAVVGHHWDGVGGSRDAGSGSCQMTGIYRSHKSQLVARSCHDHHRHPEPSLDERDPQPFRHRSARLHRRNNRPVRLVMVVSQDLDEIPRWCHVRDPPIRPSCYPGSLEILQDGYSNGSLACSHSLSSVDLIMTPRPGFAVMGVLTSDARTQAAESTSPGRCGADRAKGALERRMITVTK</sequence>
<dbReference type="RefSeq" id="XP_033464494.1">
    <property type="nucleotide sequence ID" value="XM_033599389.1"/>
</dbReference>
<keyword evidence="2" id="KW-1185">Reference proteome</keyword>
<evidence type="ECO:0000256" key="1">
    <source>
        <dbReference type="SAM" id="MobiDB-lite"/>
    </source>
</evidence>
<gene>
    <name evidence="3" type="ORF">K489DRAFT_17252</name>
</gene>
<dbReference type="Proteomes" id="UP000504637">
    <property type="component" value="Unplaced"/>
</dbReference>
<reference evidence="3" key="2">
    <citation type="submission" date="2020-04" db="EMBL/GenBank/DDBJ databases">
        <authorList>
            <consortium name="NCBI Genome Project"/>
        </authorList>
    </citation>
    <scope>NUCLEOTIDE SEQUENCE</scope>
    <source>
        <strain evidence="3">CBS 342.82</strain>
    </source>
</reference>